<dbReference type="EMBL" id="CP047121">
    <property type="protein sequence ID" value="QHB52589.1"/>
    <property type="molecule type" value="Genomic_DNA"/>
</dbReference>
<dbReference type="GO" id="GO:0009317">
    <property type="term" value="C:acetyl-CoA carboxylase complex"/>
    <property type="evidence" value="ECO:0007669"/>
    <property type="project" value="InterPro"/>
</dbReference>
<dbReference type="Gene3D" id="3.90.226.10">
    <property type="entry name" value="2-enoyl-CoA Hydratase, Chain A, domain 1"/>
    <property type="match status" value="1"/>
</dbReference>
<dbReference type="NCBIfam" id="NF041504">
    <property type="entry name" value="AccA_sub"/>
    <property type="match status" value="1"/>
</dbReference>
<keyword evidence="3" id="KW-0444">Lipid biosynthesis</keyword>
<dbReference type="AlphaFoldDB" id="A0A6P1E7L6"/>
<dbReference type="PANTHER" id="PTHR42853">
    <property type="entry name" value="ACETYL-COENZYME A CARBOXYLASE CARBOXYL TRANSFERASE SUBUNIT ALPHA"/>
    <property type="match status" value="1"/>
</dbReference>
<gene>
    <name evidence="12" type="ORF">GQR93_10510</name>
</gene>
<feature type="domain" description="CoA carboxyltransferase C-terminal" evidence="11">
    <location>
        <begin position="1"/>
        <end position="238"/>
    </location>
</feature>
<evidence type="ECO:0000313" key="12">
    <source>
        <dbReference type="EMBL" id="QHB52589.1"/>
    </source>
</evidence>
<evidence type="ECO:0000256" key="2">
    <source>
        <dbReference type="ARBA" id="ARBA00011883"/>
    </source>
</evidence>
<keyword evidence="9" id="KW-0275">Fatty acid biosynthesis</keyword>
<dbReference type="GO" id="GO:2001295">
    <property type="term" value="P:malonyl-CoA biosynthetic process"/>
    <property type="evidence" value="ECO:0007669"/>
    <property type="project" value="UniProtKB-UniPathway"/>
</dbReference>
<evidence type="ECO:0000256" key="6">
    <source>
        <dbReference type="ARBA" id="ARBA00022832"/>
    </source>
</evidence>
<protein>
    <recommendedName>
        <fullName evidence="2">acetyl-CoA carboxytransferase</fullName>
        <ecNumber evidence="2">2.1.3.15</ecNumber>
    </recommendedName>
</protein>
<evidence type="ECO:0000256" key="8">
    <source>
        <dbReference type="ARBA" id="ARBA00023098"/>
    </source>
</evidence>
<keyword evidence="6" id="KW-0276">Fatty acid metabolism</keyword>
<evidence type="ECO:0000256" key="9">
    <source>
        <dbReference type="ARBA" id="ARBA00023160"/>
    </source>
</evidence>
<dbReference type="GO" id="GO:0003989">
    <property type="term" value="F:acetyl-CoA carboxylase activity"/>
    <property type="evidence" value="ECO:0007669"/>
    <property type="project" value="InterPro"/>
</dbReference>
<dbReference type="PRINTS" id="PR01069">
    <property type="entry name" value="ACCCTRFRASEA"/>
</dbReference>
<dbReference type="GO" id="GO:0005524">
    <property type="term" value="F:ATP binding"/>
    <property type="evidence" value="ECO:0007669"/>
    <property type="project" value="UniProtKB-KW"/>
</dbReference>
<evidence type="ECO:0000256" key="3">
    <source>
        <dbReference type="ARBA" id="ARBA00022516"/>
    </source>
</evidence>
<keyword evidence="5" id="KW-0547">Nucleotide-binding</keyword>
<dbReference type="InterPro" id="IPR001095">
    <property type="entry name" value="Acetyl_CoA_COase_a_su"/>
</dbReference>
<dbReference type="Proteomes" id="UP000465035">
    <property type="component" value="Chromosome"/>
</dbReference>
<dbReference type="InterPro" id="IPR011763">
    <property type="entry name" value="COA_CT_C"/>
</dbReference>
<accession>A0A6P1E7L6</accession>
<keyword evidence="7" id="KW-0067">ATP-binding</keyword>
<keyword evidence="4 12" id="KW-0808">Transferase</keyword>
<dbReference type="Pfam" id="PF03255">
    <property type="entry name" value="ACCA"/>
    <property type="match status" value="1"/>
</dbReference>
<dbReference type="GO" id="GO:0006633">
    <property type="term" value="P:fatty acid biosynthetic process"/>
    <property type="evidence" value="ECO:0007669"/>
    <property type="project" value="UniProtKB-KW"/>
</dbReference>
<organism evidence="12 13">
    <name type="scientific">Lentilactobacillus hilgardii</name>
    <name type="common">Lactobacillus hilgardii</name>
    <dbReference type="NCBI Taxonomy" id="1588"/>
    <lineage>
        <taxon>Bacteria</taxon>
        <taxon>Bacillati</taxon>
        <taxon>Bacillota</taxon>
        <taxon>Bacilli</taxon>
        <taxon>Lactobacillales</taxon>
        <taxon>Lactobacillaceae</taxon>
        <taxon>Lentilactobacillus</taxon>
    </lineage>
</organism>
<dbReference type="SUPFAM" id="SSF52096">
    <property type="entry name" value="ClpP/crotonase"/>
    <property type="match status" value="1"/>
</dbReference>
<keyword evidence="8" id="KW-0443">Lipid metabolism</keyword>
<evidence type="ECO:0000256" key="10">
    <source>
        <dbReference type="ARBA" id="ARBA00049152"/>
    </source>
</evidence>
<dbReference type="SMR" id="A0A6P1E7L6"/>
<evidence type="ECO:0000256" key="7">
    <source>
        <dbReference type="ARBA" id="ARBA00022840"/>
    </source>
</evidence>
<comment type="pathway">
    <text evidence="1">Lipid metabolism; malonyl-CoA biosynthesis; malonyl-CoA from acetyl-CoA: step 1/1.</text>
</comment>
<reference evidence="12 13" key="1">
    <citation type="submission" date="2019-12" db="EMBL/GenBank/DDBJ databases">
        <title>Lactobacillus hilgardii FLUB.</title>
        <authorList>
            <person name="Gustaw K."/>
        </authorList>
    </citation>
    <scope>NUCLEOTIDE SEQUENCE [LARGE SCALE GENOMIC DNA]</scope>
    <source>
        <strain evidence="12 13">FLUB</strain>
    </source>
</reference>
<evidence type="ECO:0000313" key="13">
    <source>
        <dbReference type="Proteomes" id="UP000465035"/>
    </source>
</evidence>
<dbReference type="EC" id="2.1.3.15" evidence="2"/>
<proteinExistence type="predicted"/>
<name>A0A6P1E7L6_LENHI</name>
<comment type="catalytic activity">
    <reaction evidence="10">
        <text>N(6)-carboxybiotinyl-L-lysyl-[protein] + acetyl-CoA = N(6)-biotinyl-L-lysyl-[protein] + malonyl-CoA</text>
        <dbReference type="Rhea" id="RHEA:54728"/>
        <dbReference type="Rhea" id="RHEA-COMP:10505"/>
        <dbReference type="Rhea" id="RHEA-COMP:10506"/>
        <dbReference type="ChEBI" id="CHEBI:57288"/>
        <dbReference type="ChEBI" id="CHEBI:57384"/>
        <dbReference type="ChEBI" id="CHEBI:83144"/>
        <dbReference type="ChEBI" id="CHEBI:83145"/>
        <dbReference type="EC" id="2.1.3.15"/>
    </reaction>
</comment>
<dbReference type="UniPathway" id="UPA00655">
    <property type="reaction ID" value="UER00711"/>
</dbReference>
<dbReference type="PROSITE" id="PS50989">
    <property type="entry name" value="COA_CT_CTER"/>
    <property type="match status" value="1"/>
</dbReference>
<evidence type="ECO:0000256" key="5">
    <source>
        <dbReference type="ARBA" id="ARBA00022741"/>
    </source>
</evidence>
<evidence type="ECO:0000256" key="4">
    <source>
        <dbReference type="ARBA" id="ARBA00022679"/>
    </source>
</evidence>
<evidence type="ECO:0000256" key="1">
    <source>
        <dbReference type="ARBA" id="ARBA00004956"/>
    </source>
</evidence>
<dbReference type="InterPro" id="IPR029045">
    <property type="entry name" value="ClpP/crotonase-like_dom_sf"/>
</dbReference>
<dbReference type="PANTHER" id="PTHR42853:SF3">
    <property type="entry name" value="ACETYL-COENZYME A CARBOXYLASE CARBOXYL TRANSFERASE SUBUNIT ALPHA, CHLOROPLASTIC"/>
    <property type="match status" value="1"/>
</dbReference>
<sequence>MQMVKKTAYERVQAARNTQKISTDELIHGLISDFFELHGDRSDGDDQAVIGGVGLLNDEPLTVVGIRKGSDTEENIKRHFGSPEPEGYRKALRLMKQAEKFHRPILALVNTPGAWPDVDAEYHGVGSAIAQCLQVGMQLKVPYISMIVGEGGSGGAIALACGDKVFMFEDSIYSVLSPEGYASIMWKDSSKVAQAAEELKLTPDRLLESGIIDQIIHEYRPGDDLKPLRDFLYNQFNELKNLPTDELLRQRRERYRKF</sequence>
<evidence type="ECO:0000259" key="11">
    <source>
        <dbReference type="PROSITE" id="PS50989"/>
    </source>
</evidence>
<dbReference type="GO" id="GO:0016743">
    <property type="term" value="F:carboxyl- or carbamoyltransferase activity"/>
    <property type="evidence" value="ECO:0007669"/>
    <property type="project" value="InterPro"/>
</dbReference>